<organism evidence="1 2">
    <name type="scientific">Hyalomma asiaticum</name>
    <name type="common">Tick</name>
    <dbReference type="NCBI Taxonomy" id="266040"/>
    <lineage>
        <taxon>Eukaryota</taxon>
        <taxon>Metazoa</taxon>
        <taxon>Ecdysozoa</taxon>
        <taxon>Arthropoda</taxon>
        <taxon>Chelicerata</taxon>
        <taxon>Arachnida</taxon>
        <taxon>Acari</taxon>
        <taxon>Parasitiformes</taxon>
        <taxon>Ixodida</taxon>
        <taxon>Ixodoidea</taxon>
        <taxon>Ixodidae</taxon>
        <taxon>Hyalomminae</taxon>
        <taxon>Hyalomma</taxon>
    </lineage>
</organism>
<name>A0ACB7TP46_HYAAI</name>
<reference evidence="1" key="1">
    <citation type="submission" date="2020-05" db="EMBL/GenBank/DDBJ databases">
        <title>Large-scale comparative analyses of tick genomes elucidate their genetic diversity and vector capacities.</title>
        <authorList>
            <person name="Jia N."/>
            <person name="Wang J."/>
            <person name="Shi W."/>
            <person name="Du L."/>
            <person name="Sun Y."/>
            <person name="Zhan W."/>
            <person name="Jiang J."/>
            <person name="Wang Q."/>
            <person name="Zhang B."/>
            <person name="Ji P."/>
            <person name="Sakyi L.B."/>
            <person name="Cui X."/>
            <person name="Yuan T."/>
            <person name="Jiang B."/>
            <person name="Yang W."/>
            <person name="Lam T.T.-Y."/>
            <person name="Chang Q."/>
            <person name="Ding S."/>
            <person name="Wang X."/>
            <person name="Zhu J."/>
            <person name="Ruan X."/>
            <person name="Zhao L."/>
            <person name="Wei J."/>
            <person name="Que T."/>
            <person name="Du C."/>
            <person name="Cheng J."/>
            <person name="Dai P."/>
            <person name="Han X."/>
            <person name="Huang E."/>
            <person name="Gao Y."/>
            <person name="Liu J."/>
            <person name="Shao H."/>
            <person name="Ye R."/>
            <person name="Li L."/>
            <person name="Wei W."/>
            <person name="Wang X."/>
            <person name="Wang C."/>
            <person name="Yang T."/>
            <person name="Huo Q."/>
            <person name="Li W."/>
            <person name="Guo W."/>
            <person name="Chen H."/>
            <person name="Zhou L."/>
            <person name="Ni X."/>
            <person name="Tian J."/>
            <person name="Zhou Y."/>
            <person name="Sheng Y."/>
            <person name="Liu T."/>
            <person name="Pan Y."/>
            <person name="Xia L."/>
            <person name="Li J."/>
            <person name="Zhao F."/>
            <person name="Cao W."/>
        </authorList>
    </citation>
    <scope>NUCLEOTIDE SEQUENCE</scope>
    <source>
        <strain evidence="1">Hyas-2018</strain>
    </source>
</reference>
<evidence type="ECO:0000313" key="2">
    <source>
        <dbReference type="Proteomes" id="UP000821845"/>
    </source>
</evidence>
<comment type="caution">
    <text evidence="1">The sequence shown here is derived from an EMBL/GenBank/DDBJ whole genome shotgun (WGS) entry which is preliminary data.</text>
</comment>
<accession>A0ACB7TP46</accession>
<dbReference type="Proteomes" id="UP000821845">
    <property type="component" value="Chromosome 1"/>
</dbReference>
<sequence length="103" mass="11463">MLNLTVQDGLKSNEELAAVLLKCKSIVRYVRSSCIATAKLREEQERVGDSDTMEQRHLYAKKDLGGRRGADFNTIEVAPDPSPVAADDIMLIEDVVEVLEPFE</sequence>
<protein>
    <submittedName>
        <fullName evidence="1">Uncharacterized protein</fullName>
    </submittedName>
</protein>
<evidence type="ECO:0000313" key="1">
    <source>
        <dbReference type="EMBL" id="KAH6948815.1"/>
    </source>
</evidence>
<dbReference type="EMBL" id="CM023481">
    <property type="protein sequence ID" value="KAH6948815.1"/>
    <property type="molecule type" value="Genomic_DNA"/>
</dbReference>
<proteinExistence type="predicted"/>
<keyword evidence="2" id="KW-1185">Reference proteome</keyword>
<gene>
    <name evidence="1" type="ORF">HPB50_026551</name>
</gene>